<dbReference type="InterPro" id="IPR038726">
    <property type="entry name" value="PDDEXK_AddAB-type"/>
</dbReference>
<dbReference type="Pfam" id="PF21445">
    <property type="entry name" value="ADDB_N"/>
    <property type="match status" value="1"/>
</dbReference>
<evidence type="ECO:0000259" key="16">
    <source>
        <dbReference type="Pfam" id="PF13361"/>
    </source>
</evidence>
<comment type="cofactor">
    <cofactor evidence="14">
        <name>Mg(2+)</name>
        <dbReference type="ChEBI" id="CHEBI:18420"/>
    </cofactor>
</comment>
<dbReference type="GO" id="GO:0000724">
    <property type="term" value="P:double-strand break repair via homologous recombination"/>
    <property type="evidence" value="ECO:0007669"/>
    <property type="project" value="UniProtKB-UniRule"/>
</dbReference>
<feature type="binding site" evidence="14">
    <location>
        <position position="782"/>
    </location>
    <ligand>
        <name>[4Fe-4S] cluster</name>
        <dbReference type="ChEBI" id="CHEBI:49883"/>
    </ligand>
</feature>
<keyword evidence="4 14" id="KW-0547">Nucleotide-binding</keyword>
<evidence type="ECO:0000256" key="10">
    <source>
        <dbReference type="ARBA" id="ARBA00023004"/>
    </source>
</evidence>
<comment type="miscellaneous">
    <text evidence="14">Despite having conserved helicase domains, this subunit does not have helicase activity.</text>
</comment>
<dbReference type="SUPFAM" id="SSF52540">
    <property type="entry name" value="P-loop containing nucleoside triphosphate hydrolases"/>
    <property type="match status" value="1"/>
</dbReference>
<evidence type="ECO:0000313" key="18">
    <source>
        <dbReference type="EMBL" id="QSZ26913.1"/>
    </source>
</evidence>
<gene>
    <name evidence="14 18" type="primary">addB</name>
    <name evidence="18" type="ORF">ACETAC_08525</name>
</gene>
<feature type="binding site" evidence="14">
    <location>
        <position position="1100"/>
    </location>
    <ligand>
        <name>[4Fe-4S] cluster</name>
        <dbReference type="ChEBI" id="CHEBI:49883"/>
    </ligand>
</feature>
<dbReference type="Gene3D" id="6.10.140.1030">
    <property type="match status" value="1"/>
</dbReference>
<evidence type="ECO:0000256" key="4">
    <source>
        <dbReference type="ARBA" id="ARBA00022741"/>
    </source>
</evidence>
<dbReference type="AlphaFoldDB" id="A0A975AUZ5"/>
<dbReference type="Pfam" id="PF12705">
    <property type="entry name" value="PDDEXK_1"/>
    <property type="match status" value="1"/>
</dbReference>
<dbReference type="GO" id="GO:0008409">
    <property type="term" value="F:5'-3' exonuclease activity"/>
    <property type="evidence" value="ECO:0007669"/>
    <property type="project" value="UniProtKB-UniRule"/>
</dbReference>
<keyword evidence="13 14" id="KW-0234">DNA repair</keyword>
<dbReference type="HAMAP" id="MF_01452">
    <property type="entry name" value="AddB_type1"/>
    <property type="match status" value="1"/>
</dbReference>
<dbReference type="Gene3D" id="3.40.50.300">
    <property type="entry name" value="P-loop containing nucleotide triphosphate hydrolases"/>
    <property type="match status" value="3"/>
</dbReference>
<keyword evidence="12 14" id="KW-0238">DNA-binding</keyword>
<dbReference type="Pfam" id="PF13361">
    <property type="entry name" value="UvrD_C"/>
    <property type="match status" value="1"/>
</dbReference>
<evidence type="ECO:0000256" key="9">
    <source>
        <dbReference type="ARBA" id="ARBA00022840"/>
    </source>
</evidence>
<dbReference type="GO" id="GO:0005524">
    <property type="term" value="F:ATP binding"/>
    <property type="evidence" value="ECO:0007669"/>
    <property type="project" value="UniProtKB-UniRule"/>
</dbReference>
<keyword evidence="19" id="KW-1185">Reference proteome</keyword>
<keyword evidence="5 14" id="KW-0227">DNA damage</keyword>
<dbReference type="NCBIfam" id="TIGR02773">
    <property type="entry name" value="addB_Gpos"/>
    <property type="match status" value="1"/>
</dbReference>
<comment type="function">
    <text evidence="14">The heterodimer acts as both an ATP-dependent DNA helicase and an ATP-dependent, dual-direction single-stranded exonuclease. Recognizes the chi site generating a DNA molecule suitable for the initiation of homologous recombination. The AddB subunit has 5' -&gt; 3' nuclease activity but not helicase activity.</text>
</comment>
<dbReference type="InterPro" id="IPR014140">
    <property type="entry name" value="DNA_helicase_suAddB"/>
</dbReference>
<evidence type="ECO:0000256" key="12">
    <source>
        <dbReference type="ARBA" id="ARBA00023125"/>
    </source>
</evidence>
<evidence type="ECO:0000256" key="11">
    <source>
        <dbReference type="ARBA" id="ARBA00023014"/>
    </source>
</evidence>
<dbReference type="EMBL" id="CP060096">
    <property type="protein sequence ID" value="QSZ26913.1"/>
    <property type="molecule type" value="Genomic_DNA"/>
</dbReference>
<keyword evidence="10 14" id="KW-0408">Iron</keyword>
<dbReference type="GO" id="GO:0051539">
    <property type="term" value="F:4 iron, 4 sulfur cluster binding"/>
    <property type="evidence" value="ECO:0007669"/>
    <property type="project" value="UniProtKB-KW"/>
</dbReference>
<accession>A0A975AUZ5</accession>
<keyword evidence="6 14" id="KW-0378">Hydrolase</keyword>
<keyword evidence="7 14" id="KW-0347">Helicase</keyword>
<feature type="domain" description="ATP-dependent helicase/deoxyribonuclease subunit B N-terminal" evidence="17">
    <location>
        <begin position="5"/>
        <end position="289"/>
    </location>
</feature>
<organism evidence="18 19">
    <name type="scientific">Aceticella autotrophica</name>
    <dbReference type="NCBI Taxonomy" id="2755338"/>
    <lineage>
        <taxon>Bacteria</taxon>
        <taxon>Bacillati</taxon>
        <taxon>Bacillota</taxon>
        <taxon>Clostridia</taxon>
        <taxon>Thermoanaerobacterales</taxon>
        <taxon>Thermoanaerobacteraceae</taxon>
        <taxon>Aceticella</taxon>
    </lineage>
</organism>
<keyword evidence="3 14" id="KW-0479">Metal-binding</keyword>
<keyword evidence="1 14" id="KW-0004">4Fe-4S</keyword>
<dbReference type="InterPro" id="IPR014017">
    <property type="entry name" value="DNA_helicase_UvrD-like_C"/>
</dbReference>
<keyword evidence="2 14" id="KW-0540">Nuclease</keyword>
<dbReference type="GO" id="GO:0004386">
    <property type="term" value="F:helicase activity"/>
    <property type="evidence" value="ECO:0007669"/>
    <property type="project" value="UniProtKB-KW"/>
</dbReference>
<feature type="domain" description="UvrD-like helicase C-terminal" evidence="16">
    <location>
        <begin position="304"/>
        <end position="654"/>
    </location>
</feature>
<dbReference type="EC" id="3.1.-.-" evidence="14"/>
<dbReference type="RefSeq" id="WP_284679601.1">
    <property type="nucleotide sequence ID" value="NZ_CP060096.1"/>
</dbReference>
<dbReference type="PANTHER" id="PTHR30591">
    <property type="entry name" value="RECBCD ENZYME SUBUNIT RECC"/>
    <property type="match status" value="1"/>
</dbReference>
<comment type="subunit">
    <text evidence="14">Heterodimer of AddA and AddB.</text>
</comment>
<dbReference type="Gene3D" id="3.90.320.10">
    <property type="match status" value="1"/>
</dbReference>
<keyword evidence="8 14" id="KW-0269">Exonuclease</keyword>
<feature type="binding site" evidence="14">
    <location>
        <position position="1109"/>
    </location>
    <ligand>
        <name>[4Fe-4S] cluster</name>
        <dbReference type="ChEBI" id="CHEBI:49883"/>
    </ligand>
</feature>
<dbReference type="InterPro" id="IPR049035">
    <property type="entry name" value="ADDB_N"/>
</dbReference>
<feature type="domain" description="PD-(D/E)XK endonuclease-like" evidence="15">
    <location>
        <begin position="770"/>
        <end position="1110"/>
    </location>
</feature>
<dbReference type="GO" id="GO:0046872">
    <property type="term" value="F:metal ion binding"/>
    <property type="evidence" value="ECO:0007669"/>
    <property type="project" value="UniProtKB-KW"/>
</dbReference>
<evidence type="ECO:0000313" key="19">
    <source>
        <dbReference type="Proteomes" id="UP000671913"/>
    </source>
</evidence>
<evidence type="ECO:0000256" key="8">
    <source>
        <dbReference type="ARBA" id="ARBA00022839"/>
    </source>
</evidence>
<evidence type="ECO:0000256" key="6">
    <source>
        <dbReference type="ARBA" id="ARBA00022801"/>
    </source>
</evidence>
<reference evidence="18" key="1">
    <citation type="submission" date="2020-08" db="EMBL/GenBank/DDBJ databases">
        <title>Genomic insights into the carbon and energy metabolism of the first obligate autotrophic acetogenic bacterium Aceticella autotrophica gen. nov., sp. nov.</title>
        <authorList>
            <person name="Toshchakov S.V."/>
            <person name="Elcheninov A.G."/>
            <person name="Kublanov I.V."/>
            <person name="Frolov E.N."/>
            <person name="Lebedinsky A.V."/>
        </authorList>
    </citation>
    <scope>NUCLEOTIDE SEQUENCE</scope>
    <source>
        <strain evidence="18">3443-3Ac</strain>
    </source>
</reference>
<evidence type="ECO:0000259" key="15">
    <source>
        <dbReference type="Pfam" id="PF12705"/>
    </source>
</evidence>
<proteinExistence type="inferred from homology"/>
<comment type="similarity">
    <text evidence="14">Belongs to the helicase family. AddB/RexB type 1 subfamily.</text>
</comment>
<dbReference type="InterPro" id="IPR027417">
    <property type="entry name" value="P-loop_NTPase"/>
</dbReference>
<protein>
    <recommendedName>
        <fullName evidence="14">ATP-dependent helicase/deoxyribonuclease subunit B</fullName>
        <ecNumber evidence="14">3.1.-.-</ecNumber>
    </recommendedName>
    <alternativeName>
        <fullName evidence="14">ATP-dependent helicase/nuclease subunit AddB</fullName>
    </alternativeName>
</protein>
<evidence type="ECO:0000256" key="13">
    <source>
        <dbReference type="ARBA" id="ARBA00023204"/>
    </source>
</evidence>
<evidence type="ECO:0000256" key="2">
    <source>
        <dbReference type="ARBA" id="ARBA00022722"/>
    </source>
</evidence>
<sequence length="1145" mass="133076">MCVRFIYGRAGKGKSTYCLKDLKKKLCDGGKYPLLMIVPDEYTFETEKNLLDMVERDADMRAQVLSFNRLAIRVFGEVGGTAACNPIKPCSRGILMYKITDRTKDNLHIFHRSLKYPGFVNEISSIIMELKTYRITPELLDNIINILNNSLLKEKLKEINLIYKNYEHELHKKYIDQEDEMELLIKMLDYSEELRGAEIWIDGFTKFTPQQLKIIEKLIKKAARVNISLCRDTLNDNEFENIELFSPLKNTEEELIKLCHDNDIELENPVDLNEKPAVVLGSPEIKHLEENIFKYPFNIYNGEIQDISILESANRYDEIEETAKDVLRLVRDGNLRYKDITIALCDINKYAKLTKGIFTEYGIPYFINQKKDISNNPIIVFITSLLRIFTKDWEYEPVFRYLKTGLLNIDYNDICLIENYVIANGIKENKWFKDNWEYRLLYRFDRMNLTEEEKDTINRINMIKASITKPLISLHERINKCKVADICKALYEFMVNIGVYDKIEKLVGNYKDIGEADTAEEYSNIWGIVMDVLDQMVEIMGNEVVTLAQFLEVITMGFDSYNIGLIPPAIDQVLISNLNRLKNHNTKVLYIMGANDGIIPSIHKNEGILSDDDRKKLKELGIVVDGDINERIMEEQFIIYKAMTSAKKYLRISYPIADQEGKTMRPSIMISKLKKIFPDIKCEEKIETPHSSSTVLNCVSSPAPTFYEMVKELKKSSSIKDVNPIWIDVYRWFCSRPEWKERLSKAFEGFSHTYQVFPYKIKRLYGSNITLSISRLERYSGCPFSYFMEYGLKAKERKTYSFEAIDMGSFFHKVLEEFSRGIKNKELSWREIDREWCSEKVSLIVDDMLKKMPGYILNSSSRYRYISDRFKRVITRAVWTIAEHIKRGSFNPLEYEVGFGGGKRYSPVKIATSSGDVINIIGRIDRVDVMKKDGELYVRIIDYKSGNKGLNLADVYHGLQLQLILYLDVILESVSGDMKLNPAGIFYLKIDEPMIKSKEDLSEEEIEREVLKALKMKGLVLNDSNIIKEMDNTLKSGYSSIIPVYLKNDGSVGRNTHGVTKEQFKLLRDYVKYYIQKLCDDILKGNIEIKPYKNGDMSPCQFCKFSDVCRIDKNFNGYRIINNEKDDVIWDLMERGLKNECCKMD</sequence>
<dbReference type="PANTHER" id="PTHR30591:SF1">
    <property type="entry name" value="RECBCD ENZYME SUBUNIT RECC"/>
    <property type="match status" value="1"/>
</dbReference>
<evidence type="ECO:0000256" key="1">
    <source>
        <dbReference type="ARBA" id="ARBA00022485"/>
    </source>
</evidence>
<evidence type="ECO:0000256" key="3">
    <source>
        <dbReference type="ARBA" id="ARBA00022723"/>
    </source>
</evidence>
<dbReference type="GO" id="GO:0003690">
    <property type="term" value="F:double-stranded DNA binding"/>
    <property type="evidence" value="ECO:0007669"/>
    <property type="project" value="UniProtKB-UniRule"/>
</dbReference>
<name>A0A975AUZ5_9THEO</name>
<evidence type="ECO:0000256" key="5">
    <source>
        <dbReference type="ARBA" id="ARBA00022763"/>
    </source>
</evidence>
<comment type="cofactor">
    <cofactor evidence="14">
        <name>[4Fe-4S] cluster</name>
        <dbReference type="ChEBI" id="CHEBI:49883"/>
    </cofactor>
    <text evidence="14">Binds 1 [4Fe-4S] cluster.</text>
</comment>
<dbReference type="InterPro" id="IPR011604">
    <property type="entry name" value="PDDEXK-like_dom_sf"/>
</dbReference>
<evidence type="ECO:0000259" key="17">
    <source>
        <dbReference type="Pfam" id="PF21445"/>
    </source>
</evidence>
<evidence type="ECO:0000256" key="14">
    <source>
        <dbReference type="HAMAP-Rule" id="MF_01452"/>
    </source>
</evidence>
<dbReference type="Proteomes" id="UP000671913">
    <property type="component" value="Chromosome"/>
</dbReference>
<evidence type="ECO:0000256" key="7">
    <source>
        <dbReference type="ARBA" id="ARBA00022806"/>
    </source>
</evidence>
<keyword evidence="9 14" id="KW-0067">ATP-binding</keyword>
<dbReference type="KEGG" id="aaut:ACETAC_08525"/>
<feature type="binding site" evidence="14">
    <location>
        <position position="1103"/>
    </location>
    <ligand>
        <name>[4Fe-4S] cluster</name>
        <dbReference type="ChEBI" id="CHEBI:49883"/>
    </ligand>
</feature>
<keyword evidence="11 14" id="KW-0411">Iron-sulfur</keyword>